<feature type="compositionally biased region" description="Polar residues" evidence="1">
    <location>
        <begin position="1"/>
        <end position="13"/>
    </location>
</feature>
<feature type="region of interest" description="Disordered" evidence="1">
    <location>
        <begin position="1"/>
        <end position="31"/>
    </location>
</feature>
<dbReference type="AlphaFoldDB" id="A0A0V0YXX6"/>
<protein>
    <submittedName>
        <fullName evidence="2">Uncharacterized protein</fullName>
    </submittedName>
</protein>
<dbReference type="Proteomes" id="UP000054653">
    <property type="component" value="Unassembled WGS sequence"/>
</dbReference>
<accession>A0A0V0YXX6</accession>
<dbReference type="EMBL" id="JYDI01005226">
    <property type="protein sequence ID" value="KRY05056.1"/>
    <property type="molecule type" value="Genomic_DNA"/>
</dbReference>
<organism evidence="2 3">
    <name type="scientific">Trichinella britovi</name>
    <name type="common">Parasitic roundworm</name>
    <dbReference type="NCBI Taxonomy" id="45882"/>
    <lineage>
        <taxon>Eukaryota</taxon>
        <taxon>Metazoa</taxon>
        <taxon>Ecdysozoa</taxon>
        <taxon>Nematoda</taxon>
        <taxon>Enoplea</taxon>
        <taxon>Dorylaimia</taxon>
        <taxon>Trichinellida</taxon>
        <taxon>Trichinellidae</taxon>
        <taxon>Trichinella</taxon>
    </lineage>
</organism>
<feature type="non-terminal residue" evidence="2">
    <location>
        <position position="31"/>
    </location>
</feature>
<gene>
    <name evidence="2" type="ORF">T03_12157</name>
</gene>
<evidence type="ECO:0000313" key="3">
    <source>
        <dbReference type="Proteomes" id="UP000054653"/>
    </source>
</evidence>
<evidence type="ECO:0000313" key="2">
    <source>
        <dbReference type="EMBL" id="KRY05056.1"/>
    </source>
</evidence>
<keyword evidence="3" id="KW-1185">Reference proteome</keyword>
<name>A0A0V0YXX6_TRIBR</name>
<evidence type="ECO:0000256" key="1">
    <source>
        <dbReference type="SAM" id="MobiDB-lite"/>
    </source>
</evidence>
<reference evidence="2 3" key="1">
    <citation type="submission" date="2015-01" db="EMBL/GenBank/DDBJ databases">
        <title>Evolution of Trichinella species and genotypes.</title>
        <authorList>
            <person name="Korhonen P.K."/>
            <person name="Edoardo P."/>
            <person name="Giuseppe L.R."/>
            <person name="Gasser R.B."/>
        </authorList>
    </citation>
    <scope>NUCLEOTIDE SEQUENCE [LARGE SCALE GENOMIC DNA]</scope>
    <source>
        <strain evidence="2">ISS120</strain>
    </source>
</reference>
<comment type="caution">
    <text evidence="2">The sequence shown here is derived from an EMBL/GenBank/DDBJ whole genome shotgun (WGS) entry which is preliminary data.</text>
</comment>
<proteinExistence type="predicted"/>
<sequence length="31" mass="3522">MEKNTAESINELNKMSMDQLAGTDMKHDPNK</sequence>